<accession>A0ABV1E1Y8</accession>
<reference evidence="3 4" key="1">
    <citation type="submission" date="2024-03" db="EMBL/GenBank/DDBJ databases">
        <title>Human intestinal bacterial collection.</title>
        <authorList>
            <person name="Pauvert C."/>
            <person name="Hitch T.C.A."/>
            <person name="Clavel T."/>
        </authorList>
    </citation>
    <scope>NUCLEOTIDE SEQUENCE [LARGE SCALE GENOMIC DNA]</scope>
    <source>
        <strain evidence="3 4">CLA-JM-H44</strain>
    </source>
</reference>
<protein>
    <submittedName>
        <fullName evidence="3">Helix-turn-helix transcriptional regulator</fullName>
    </submittedName>
</protein>
<name>A0ABV1E1Y8_9FIRM</name>
<keyword evidence="4" id="KW-1185">Reference proteome</keyword>
<dbReference type="Gene3D" id="1.10.260.40">
    <property type="entry name" value="lambda repressor-like DNA-binding domains"/>
    <property type="match status" value="1"/>
</dbReference>
<comment type="caution">
    <text evidence="3">The sequence shown here is derived from an EMBL/GenBank/DDBJ whole genome shotgun (WGS) entry which is preliminary data.</text>
</comment>
<dbReference type="SUPFAM" id="SSF47413">
    <property type="entry name" value="lambda repressor-like DNA-binding domains"/>
    <property type="match status" value="1"/>
</dbReference>
<dbReference type="EMBL" id="JBBMFD010000021">
    <property type="protein sequence ID" value="MEQ2441323.1"/>
    <property type="molecule type" value="Genomic_DNA"/>
</dbReference>
<proteinExistence type="predicted"/>
<dbReference type="PROSITE" id="PS50943">
    <property type="entry name" value="HTH_CROC1"/>
    <property type="match status" value="1"/>
</dbReference>
<sequence length="81" mass="9442">MSRYRILRKRNRLLQIQIAMKTGIDQSVYSKIECGRREASLSQCRELAKLFGTSMDYLAELTDEETPYPRSKKETRSGIKP</sequence>
<organism evidence="3 4">
    <name type="scientific">Solibaculum intestinale</name>
    <dbReference type="NCBI Taxonomy" id="3133165"/>
    <lineage>
        <taxon>Bacteria</taxon>
        <taxon>Bacillati</taxon>
        <taxon>Bacillota</taxon>
        <taxon>Clostridia</taxon>
        <taxon>Eubacteriales</taxon>
        <taxon>Oscillospiraceae</taxon>
        <taxon>Solibaculum</taxon>
    </lineage>
</organism>
<evidence type="ECO:0000313" key="3">
    <source>
        <dbReference type="EMBL" id="MEQ2441323.1"/>
    </source>
</evidence>
<feature type="compositionally biased region" description="Basic and acidic residues" evidence="1">
    <location>
        <begin position="71"/>
        <end position="81"/>
    </location>
</feature>
<dbReference type="RefSeq" id="WP_349220356.1">
    <property type="nucleotide sequence ID" value="NZ_JBBMFD010000021.1"/>
</dbReference>
<evidence type="ECO:0000313" key="4">
    <source>
        <dbReference type="Proteomes" id="UP001489509"/>
    </source>
</evidence>
<feature type="region of interest" description="Disordered" evidence="1">
    <location>
        <begin position="62"/>
        <end position="81"/>
    </location>
</feature>
<evidence type="ECO:0000259" key="2">
    <source>
        <dbReference type="PROSITE" id="PS50943"/>
    </source>
</evidence>
<gene>
    <name evidence="3" type="ORF">WMO26_10840</name>
</gene>
<dbReference type="InterPro" id="IPR001387">
    <property type="entry name" value="Cro/C1-type_HTH"/>
</dbReference>
<dbReference type="InterPro" id="IPR010982">
    <property type="entry name" value="Lambda_DNA-bd_dom_sf"/>
</dbReference>
<feature type="domain" description="HTH cro/C1-type" evidence="2">
    <location>
        <begin position="5"/>
        <end position="58"/>
    </location>
</feature>
<dbReference type="CDD" id="cd00093">
    <property type="entry name" value="HTH_XRE"/>
    <property type="match status" value="1"/>
</dbReference>
<dbReference type="Pfam" id="PF01381">
    <property type="entry name" value="HTH_3"/>
    <property type="match status" value="1"/>
</dbReference>
<dbReference type="Proteomes" id="UP001489509">
    <property type="component" value="Unassembled WGS sequence"/>
</dbReference>
<evidence type="ECO:0000256" key="1">
    <source>
        <dbReference type="SAM" id="MobiDB-lite"/>
    </source>
</evidence>
<dbReference type="SMART" id="SM00530">
    <property type="entry name" value="HTH_XRE"/>
    <property type="match status" value="1"/>
</dbReference>